<feature type="transmembrane region" description="Helical" evidence="2">
    <location>
        <begin position="165"/>
        <end position="185"/>
    </location>
</feature>
<name>A0ABT7LDJ4_9BURK</name>
<evidence type="ECO:0000256" key="2">
    <source>
        <dbReference type="SAM" id="Phobius"/>
    </source>
</evidence>
<feature type="transmembrane region" description="Helical" evidence="2">
    <location>
        <begin position="132"/>
        <end position="153"/>
    </location>
</feature>
<protein>
    <submittedName>
        <fullName evidence="3">SRPBCC family protein</fullName>
    </submittedName>
</protein>
<dbReference type="RefSeq" id="WP_285980482.1">
    <property type="nucleotide sequence ID" value="NZ_JASVDS010000001.1"/>
</dbReference>
<feature type="transmembrane region" description="Helical" evidence="2">
    <location>
        <begin position="75"/>
        <end position="94"/>
    </location>
</feature>
<keyword evidence="2" id="KW-0472">Membrane</keyword>
<evidence type="ECO:0000256" key="1">
    <source>
        <dbReference type="SAM" id="MobiDB-lite"/>
    </source>
</evidence>
<sequence length="371" mass="40513">MAQDLTPSPAPASAEAPPTDATAGDGAPAPRAATPMDSRLLWIAPALGAIYGLLIRLGAAWFGPWLRSHGYTHEVAGVMSGGFLVLTPVVMGMLTIHARRREGCSWLFACFGPWIATFMMLLGSMVTLLEGAICVVMMAPLFLGLSSLGGLLMKLLQTLWDLRGRFVGAVAVLPLLALLVEGPMAQADAWQSIRQTVVVEAPPARVWQEILDARGIRPEEMPHTFIHLIGVPRPVEGLHRQRADGEVRESRWERGVHFLGRVTARTEQREIAWRYEFAPDSFPAGTMDDHVVIGGRYFDLGETRFLLTPLDGGRTRLSIEAHYRVSSSVNLYAVPVAALLGEDFVQALLALYRQRAERPDPRPAALARAGD</sequence>
<keyword evidence="2" id="KW-0812">Transmembrane</keyword>
<reference evidence="3 4" key="1">
    <citation type="submission" date="2023-06" db="EMBL/GenBank/DDBJ databases">
        <title>Pelomonas sp. APW6 16S ribosomal RNA gene genome sequencing and assembly.</title>
        <authorList>
            <person name="Woo H."/>
        </authorList>
    </citation>
    <scope>NUCLEOTIDE SEQUENCE [LARGE SCALE GENOMIC DNA]</scope>
    <source>
        <strain evidence="3 4">APW6</strain>
    </source>
</reference>
<feature type="compositionally biased region" description="Low complexity" evidence="1">
    <location>
        <begin position="11"/>
        <end position="23"/>
    </location>
</feature>
<dbReference type="Gene3D" id="3.30.530.20">
    <property type="match status" value="1"/>
</dbReference>
<gene>
    <name evidence="3" type="ORF">QRD43_00375</name>
</gene>
<dbReference type="EMBL" id="JASVDS010000001">
    <property type="protein sequence ID" value="MDL5030342.1"/>
    <property type="molecule type" value="Genomic_DNA"/>
</dbReference>
<dbReference type="InterPro" id="IPR023393">
    <property type="entry name" value="START-like_dom_sf"/>
</dbReference>
<keyword evidence="2" id="KW-1133">Transmembrane helix</keyword>
<dbReference type="CDD" id="cd07812">
    <property type="entry name" value="SRPBCC"/>
    <property type="match status" value="1"/>
</dbReference>
<evidence type="ECO:0000313" key="4">
    <source>
        <dbReference type="Proteomes" id="UP001238603"/>
    </source>
</evidence>
<organism evidence="3 4">
    <name type="scientific">Roseateles subflavus</name>
    <dbReference type="NCBI Taxonomy" id="3053353"/>
    <lineage>
        <taxon>Bacteria</taxon>
        <taxon>Pseudomonadati</taxon>
        <taxon>Pseudomonadota</taxon>
        <taxon>Betaproteobacteria</taxon>
        <taxon>Burkholderiales</taxon>
        <taxon>Sphaerotilaceae</taxon>
        <taxon>Roseateles</taxon>
    </lineage>
</organism>
<evidence type="ECO:0000313" key="3">
    <source>
        <dbReference type="EMBL" id="MDL5030342.1"/>
    </source>
</evidence>
<feature type="transmembrane region" description="Helical" evidence="2">
    <location>
        <begin position="106"/>
        <end position="126"/>
    </location>
</feature>
<feature type="region of interest" description="Disordered" evidence="1">
    <location>
        <begin position="1"/>
        <end position="31"/>
    </location>
</feature>
<dbReference type="SUPFAM" id="SSF55961">
    <property type="entry name" value="Bet v1-like"/>
    <property type="match status" value="1"/>
</dbReference>
<comment type="caution">
    <text evidence="3">The sequence shown here is derived from an EMBL/GenBank/DDBJ whole genome shotgun (WGS) entry which is preliminary data.</text>
</comment>
<proteinExistence type="predicted"/>
<dbReference type="Proteomes" id="UP001238603">
    <property type="component" value="Unassembled WGS sequence"/>
</dbReference>
<accession>A0ABT7LDJ4</accession>
<keyword evidence="4" id="KW-1185">Reference proteome</keyword>
<feature type="transmembrane region" description="Helical" evidence="2">
    <location>
        <begin position="40"/>
        <end position="63"/>
    </location>
</feature>